<dbReference type="KEGG" id="mxe:MYXE_19750"/>
<accession>A0A2X1S4K0</accession>
<dbReference type="Proteomes" id="UP000464624">
    <property type="component" value="Chromosome"/>
</dbReference>
<sequence length="110" mass="12983">MTDQLALKFAQTMPERFEEFHNENPNVYATLVRLAREWVASTGRHKLGIATLFERARWEIALATNDPDYKLNNNHRAYYARLIMRQEPDLADLFDLRASEADEWIERRAS</sequence>
<gene>
    <name evidence="1" type="ORF">MYXE_19750</name>
</gene>
<evidence type="ECO:0000313" key="1">
    <source>
        <dbReference type="EMBL" id="BBU22185.1"/>
    </source>
</evidence>
<name>A0A2X1S4K0_MYCXE</name>
<proteinExistence type="predicted"/>
<protein>
    <submittedName>
        <fullName evidence="1">Uncharacterized protein</fullName>
    </submittedName>
</protein>
<reference evidence="1 2" key="1">
    <citation type="submission" date="2019-12" db="EMBL/GenBank/DDBJ databases">
        <title>Complete genome sequence of Mycolicibacterium xenopi str. JCM15661T.</title>
        <authorList>
            <person name="Yoshida M."/>
            <person name="Fukano H."/>
            <person name="Asakura T."/>
            <person name="Hoshino Y."/>
        </authorList>
    </citation>
    <scope>NUCLEOTIDE SEQUENCE [LARGE SCALE GENOMIC DNA]</scope>
    <source>
        <strain evidence="1 2">JCM 15661T</strain>
    </source>
</reference>
<dbReference type="AlphaFoldDB" id="A0A2X1S4K0"/>
<dbReference type="EMBL" id="AP022314">
    <property type="protein sequence ID" value="BBU22185.1"/>
    <property type="molecule type" value="Genomic_DNA"/>
</dbReference>
<organism evidence="1 2">
    <name type="scientific">Mycobacterium xenopi</name>
    <dbReference type="NCBI Taxonomy" id="1789"/>
    <lineage>
        <taxon>Bacteria</taxon>
        <taxon>Bacillati</taxon>
        <taxon>Actinomycetota</taxon>
        <taxon>Actinomycetes</taxon>
        <taxon>Mycobacteriales</taxon>
        <taxon>Mycobacteriaceae</taxon>
        <taxon>Mycobacterium</taxon>
    </lineage>
</organism>
<evidence type="ECO:0000313" key="2">
    <source>
        <dbReference type="Proteomes" id="UP000464624"/>
    </source>
</evidence>
<dbReference type="RefSeq" id="WP_023870746.1">
    <property type="nucleotide sequence ID" value="NZ_AP022314.1"/>
</dbReference>